<gene>
    <name evidence="1" type="ORF">Bcop_0604</name>
</gene>
<dbReference type="Proteomes" id="UP000018439">
    <property type="component" value="Chromosome"/>
</dbReference>
<evidence type="ECO:0008006" key="3">
    <source>
        <dbReference type="Google" id="ProtNLM"/>
    </source>
</evidence>
<dbReference type="eggNOG" id="COG3427">
    <property type="taxonomic scope" value="Bacteria"/>
</dbReference>
<dbReference type="EMBL" id="CM001167">
    <property type="protein sequence ID" value="EGJ70822.1"/>
    <property type="molecule type" value="Genomic_DNA"/>
</dbReference>
<evidence type="ECO:0000313" key="2">
    <source>
        <dbReference type="Proteomes" id="UP000018439"/>
    </source>
</evidence>
<proteinExistence type="predicted"/>
<reference evidence="1 2" key="1">
    <citation type="journal article" date="2011" name="Stand. Genomic Sci.">
        <title>Non-contiguous finished genome sequence of Bacteroides coprosuis type strain (PC139).</title>
        <authorList>
            <person name="Land M."/>
            <person name="Held B."/>
            <person name="Gronow S."/>
            <person name="Abt B."/>
            <person name="Lucas S."/>
            <person name="Del Rio T.G."/>
            <person name="Nolan M."/>
            <person name="Tice H."/>
            <person name="Cheng J.F."/>
            <person name="Pitluck S."/>
            <person name="Liolios K."/>
            <person name="Pagani I."/>
            <person name="Ivanova N."/>
            <person name="Mavromatis K."/>
            <person name="Mikhailova N."/>
            <person name="Pati A."/>
            <person name="Tapia R."/>
            <person name="Han C."/>
            <person name="Goodwin L."/>
            <person name="Chen A."/>
            <person name="Palaniappan K."/>
            <person name="Hauser L."/>
            <person name="Brambilla E.M."/>
            <person name="Rohde M."/>
            <person name="Goker M."/>
            <person name="Detter J.C."/>
            <person name="Woyke T."/>
            <person name="Bristow J."/>
            <person name="Eisen J.A."/>
            <person name="Markowitz V."/>
            <person name="Hugenholtz P."/>
            <person name="Kyrpides N.C."/>
            <person name="Klenk H.P."/>
            <person name="Lapidus A."/>
        </authorList>
    </citation>
    <scope>NUCLEOTIDE SEQUENCE</scope>
    <source>
        <strain evidence="1 2">DSM 18011</strain>
    </source>
</reference>
<keyword evidence="2" id="KW-1185">Reference proteome</keyword>
<dbReference type="OrthoDB" id="1011799at2"/>
<accession>F3ZS16</accession>
<protein>
    <recommendedName>
        <fullName evidence="3">Polyketide cyclase/dehydrase</fullName>
    </recommendedName>
</protein>
<dbReference type="STRING" id="679937.Bcop_0604"/>
<name>F3ZS16_9BACE</name>
<dbReference type="HOGENOM" id="CLU_124440_0_0_10"/>
<dbReference type="SUPFAM" id="SSF55961">
    <property type="entry name" value="Bet v1-like"/>
    <property type="match status" value="1"/>
</dbReference>
<sequence length="136" mass="15684">MSKFESSVKIIPFSQERVYDKISDLSNLESVKDKLPEDKVKDLKFDKDSLSFSVSPIGEIRLQVVERNPFDCVKFETTNSPLPFTLWVQLVPTTEEECKMRITIDVELNPFIQGMVKKPLMDGLEKMATMLSMIQY</sequence>
<dbReference type="AlphaFoldDB" id="F3ZS16"/>
<organism evidence="1 2">
    <name type="scientific">Bacteroides coprosuis DSM 18011</name>
    <dbReference type="NCBI Taxonomy" id="679937"/>
    <lineage>
        <taxon>Bacteria</taxon>
        <taxon>Pseudomonadati</taxon>
        <taxon>Bacteroidota</taxon>
        <taxon>Bacteroidia</taxon>
        <taxon>Bacteroidales</taxon>
        <taxon>Bacteroidaceae</taxon>
        <taxon>Bacteroides</taxon>
    </lineage>
</organism>
<evidence type="ECO:0000313" key="1">
    <source>
        <dbReference type="EMBL" id="EGJ70822.1"/>
    </source>
</evidence>